<sequence>MNKNTLKIIGAMLYACEGTKARVDKRYNRLNYSIELTNSNPNIIKTFRIFLDKIIKIDKNRIKGQLFFYPDLSEKKLIKFWSKKSSIPISQFNKSICLKAKIGKFRANPLGTFKIRYSCKNDFLKIQQIIEDTWKGVRAAE</sequence>
<evidence type="ECO:0000313" key="1">
    <source>
        <dbReference type="EMBL" id="PIZ69246.1"/>
    </source>
</evidence>
<comment type="caution">
    <text evidence="1">The sequence shown here is derived from an EMBL/GenBank/DDBJ whole genome shotgun (WGS) entry which is preliminary data.</text>
</comment>
<dbReference type="AlphaFoldDB" id="A0A2M7UDB4"/>
<name>A0A2M7UDB4_9BACT</name>
<evidence type="ECO:0008006" key="3">
    <source>
        <dbReference type="Google" id="ProtNLM"/>
    </source>
</evidence>
<dbReference type="Proteomes" id="UP000231688">
    <property type="component" value="Unassembled WGS sequence"/>
</dbReference>
<gene>
    <name evidence="1" type="ORF">COY10_01785</name>
</gene>
<dbReference type="EMBL" id="PFOH01000049">
    <property type="protein sequence ID" value="PIZ69246.1"/>
    <property type="molecule type" value="Genomic_DNA"/>
</dbReference>
<protein>
    <recommendedName>
        <fullName evidence="3">Homing endonuclease LAGLIDADG domain-containing protein</fullName>
    </recommendedName>
</protein>
<proteinExistence type="predicted"/>
<evidence type="ECO:0000313" key="2">
    <source>
        <dbReference type="Proteomes" id="UP000231688"/>
    </source>
</evidence>
<reference evidence="2" key="1">
    <citation type="submission" date="2017-09" db="EMBL/GenBank/DDBJ databases">
        <title>Depth-based differentiation of microbial function through sediment-hosted aquifers and enrichment of novel symbionts in the deep terrestrial subsurface.</title>
        <authorList>
            <person name="Probst A.J."/>
            <person name="Ladd B."/>
            <person name="Jarett J.K."/>
            <person name="Geller-Mcgrath D.E."/>
            <person name="Sieber C.M.K."/>
            <person name="Emerson J.B."/>
            <person name="Anantharaman K."/>
            <person name="Thomas B.C."/>
            <person name="Malmstrom R."/>
            <person name="Stieglmeier M."/>
            <person name="Klingl A."/>
            <person name="Woyke T."/>
            <person name="Ryan C.M."/>
            <person name="Banfield J.F."/>
        </authorList>
    </citation>
    <scope>NUCLEOTIDE SEQUENCE [LARGE SCALE GENOMIC DNA]</scope>
</reference>
<organism evidence="1 2">
    <name type="scientific">Candidatus Portnoybacteria bacterium CG_4_10_14_0_2_um_filter_43_36</name>
    <dbReference type="NCBI Taxonomy" id="1974798"/>
    <lineage>
        <taxon>Bacteria</taxon>
        <taxon>Candidatus Portnoyibacteriota</taxon>
    </lineage>
</organism>
<accession>A0A2M7UDB4</accession>